<feature type="region of interest" description="Disordered" evidence="1">
    <location>
        <begin position="1"/>
        <end position="91"/>
    </location>
</feature>
<protein>
    <submittedName>
        <fullName evidence="2">Uncharacterized protein</fullName>
    </submittedName>
</protein>
<sequence length="91" mass="9595">MAAVSTVSRMTGSSDPTSASARVVGIPNPCMASLARYSRTEERSTARPSPIREYGVMPAPFNCSSQPPSGPSPSPSKWARPSPNWPAHPPT</sequence>
<evidence type="ECO:0000313" key="2">
    <source>
        <dbReference type="EMBL" id="KAG1524347.1"/>
    </source>
</evidence>
<name>A0A9P6XMX1_9FUNG</name>
<evidence type="ECO:0000256" key="1">
    <source>
        <dbReference type="SAM" id="MobiDB-lite"/>
    </source>
</evidence>
<evidence type="ECO:0000313" key="3">
    <source>
        <dbReference type="Proteomes" id="UP000740926"/>
    </source>
</evidence>
<gene>
    <name evidence="2" type="ORF">G6F50_018539</name>
</gene>
<dbReference type="EMBL" id="JAANIU010019572">
    <property type="protein sequence ID" value="KAG1524347.1"/>
    <property type="molecule type" value="Genomic_DNA"/>
</dbReference>
<dbReference type="AlphaFoldDB" id="A0A9P6XMX1"/>
<organism evidence="2 3">
    <name type="scientific">Rhizopus delemar</name>
    <dbReference type="NCBI Taxonomy" id="936053"/>
    <lineage>
        <taxon>Eukaryota</taxon>
        <taxon>Fungi</taxon>
        <taxon>Fungi incertae sedis</taxon>
        <taxon>Mucoromycota</taxon>
        <taxon>Mucoromycotina</taxon>
        <taxon>Mucoromycetes</taxon>
        <taxon>Mucorales</taxon>
        <taxon>Mucorineae</taxon>
        <taxon>Rhizopodaceae</taxon>
        <taxon>Rhizopus</taxon>
    </lineage>
</organism>
<dbReference type="Proteomes" id="UP000740926">
    <property type="component" value="Unassembled WGS sequence"/>
</dbReference>
<feature type="compositionally biased region" description="Polar residues" evidence="1">
    <location>
        <begin position="1"/>
        <end position="20"/>
    </location>
</feature>
<proteinExistence type="predicted"/>
<accession>A0A9P6XMX1</accession>
<reference evidence="2 3" key="1">
    <citation type="journal article" date="2020" name="Microb. Genom.">
        <title>Genetic diversity of clinical and environmental Mucorales isolates obtained from an investigation of mucormycosis cases among solid organ transplant recipients.</title>
        <authorList>
            <person name="Nguyen M.H."/>
            <person name="Kaul D."/>
            <person name="Muto C."/>
            <person name="Cheng S.J."/>
            <person name="Richter R.A."/>
            <person name="Bruno V.M."/>
            <person name="Liu G."/>
            <person name="Beyhan S."/>
            <person name="Sundermann A.J."/>
            <person name="Mounaud S."/>
            <person name="Pasculle A.W."/>
            <person name="Nierman W.C."/>
            <person name="Driscoll E."/>
            <person name="Cumbie R."/>
            <person name="Clancy C.J."/>
            <person name="Dupont C.L."/>
        </authorList>
    </citation>
    <scope>NUCLEOTIDE SEQUENCE [LARGE SCALE GENOMIC DNA]</scope>
    <source>
        <strain evidence="2 3">GL24</strain>
    </source>
</reference>
<comment type="caution">
    <text evidence="2">The sequence shown here is derived from an EMBL/GenBank/DDBJ whole genome shotgun (WGS) entry which is preliminary data.</text>
</comment>
<keyword evidence="3" id="KW-1185">Reference proteome</keyword>